<dbReference type="EMBL" id="CP086716">
    <property type="protein sequence ID" value="WOO81329.1"/>
    <property type="molecule type" value="Genomic_DNA"/>
</dbReference>
<feature type="compositionally biased region" description="Basic and acidic residues" evidence="1">
    <location>
        <begin position="243"/>
        <end position="252"/>
    </location>
</feature>
<keyword evidence="2" id="KW-0812">Transmembrane</keyword>
<protein>
    <recommendedName>
        <fullName evidence="5">TLC domain-containing protein</fullName>
    </recommendedName>
</protein>
<evidence type="ECO:0000256" key="2">
    <source>
        <dbReference type="SAM" id="Phobius"/>
    </source>
</evidence>
<evidence type="ECO:0000313" key="4">
    <source>
        <dbReference type="Proteomes" id="UP000827549"/>
    </source>
</evidence>
<evidence type="ECO:0000313" key="3">
    <source>
        <dbReference type="EMBL" id="WOO81329.1"/>
    </source>
</evidence>
<keyword evidence="4" id="KW-1185">Reference proteome</keyword>
<feature type="region of interest" description="Disordered" evidence="1">
    <location>
        <begin position="243"/>
        <end position="272"/>
    </location>
</feature>
<feature type="transmembrane region" description="Helical" evidence="2">
    <location>
        <begin position="97"/>
        <end position="115"/>
    </location>
</feature>
<evidence type="ECO:0008006" key="5">
    <source>
        <dbReference type="Google" id="ProtNLM"/>
    </source>
</evidence>
<feature type="transmembrane region" description="Helical" evidence="2">
    <location>
        <begin position="55"/>
        <end position="77"/>
    </location>
</feature>
<reference evidence="3" key="1">
    <citation type="submission" date="2023-10" db="EMBL/GenBank/DDBJ databases">
        <authorList>
            <person name="Noh H."/>
        </authorList>
    </citation>
    <scope>NUCLEOTIDE SEQUENCE</scope>
    <source>
        <strain evidence="3">DUCC4014</strain>
    </source>
</reference>
<keyword evidence="2" id="KW-0472">Membrane</keyword>
<accession>A0AAF1BLV5</accession>
<name>A0AAF1BLV5_9TREE</name>
<feature type="transmembrane region" description="Helical" evidence="2">
    <location>
        <begin position="175"/>
        <end position="192"/>
    </location>
</feature>
<keyword evidence="2" id="KW-1133">Transmembrane helix</keyword>
<sequence>MATIMGLTLPPFPHTLGELLALPPGVWTPLPILAALVGTYVLAARRFDTDRARAYILSAISAAVLSATSLPFVYIWLTGGFEAAWRAGQTGWTATMAQYVIAFFGTYLFVGYVAYRSQVGLLTGWIHHTVYMGLMVHLAVGDQAPIFMTGAIMELPTLDLALSNMYPSVRSDERFLGLMVAFRIVLNFTLLVETLRPANRALMSYSLVPSVMLALALAMHASWLHGGITGYLKRRKRAAAKAAEEKAARAAAEEEDGGVSTPDESPLVTPFTPSQPSITIRDGIFQNAAFANLPIPNIPALKGLSEALPQAKASLSDLQFGIKEAYKGGRERLRLRRRNAAEVVEQVGVAA</sequence>
<gene>
    <name evidence="3" type="ORF">LOC62_03G004859</name>
</gene>
<dbReference type="AlphaFoldDB" id="A0AAF1BLV5"/>
<organism evidence="3 4">
    <name type="scientific">Vanrija pseudolonga</name>
    <dbReference type="NCBI Taxonomy" id="143232"/>
    <lineage>
        <taxon>Eukaryota</taxon>
        <taxon>Fungi</taxon>
        <taxon>Dikarya</taxon>
        <taxon>Basidiomycota</taxon>
        <taxon>Agaricomycotina</taxon>
        <taxon>Tremellomycetes</taxon>
        <taxon>Trichosporonales</taxon>
        <taxon>Trichosporonaceae</taxon>
        <taxon>Vanrija</taxon>
    </lineage>
</organism>
<dbReference type="Proteomes" id="UP000827549">
    <property type="component" value="Chromosome 3"/>
</dbReference>
<evidence type="ECO:0000256" key="1">
    <source>
        <dbReference type="SAM" id="MobiDB-lite"/>
    </source>
</evidence>
<proteinExistence type="predicted"/>
<feature type="transmembrane region" description="Helical" evidence="2">
    <location>
        <begin position="122"/>
        <end position="140"/>
    </location>
</feature>
<dbReference type="GeneID" id="87808091"/>
<feature type="transmembrane region" description="Helical" evidence="2">
    <location>
        <begin position="212"/>
        <end position="232"/>
    </location>
</feature>
<feature type="transmembrane region" description="Helical" evidence="2">
    <location>
        <begin position="20"/>
        <end position="43"/>
    </location>
</feature>
<dbReference type="RefSeq" id="XP_062627361.1">
    <property type="nucleotide sequence ID" value="XM_062771377.1"/>
</dbReference>